<evidence type="ECO:0008006" key="4">
    <source>
        <dbReference type="Google" id="ProtNLM"/>
    </source>
</evidence>
<reference evidence="2 3" key="1">
    <citation type="journal article" date="2012" name="Stand. Genomic Sci.">
        <title>Complete genome sequencing and analysis of Saprospira grandis str. Lewin, a predatory marine bacterium.</title>
        <authorList>
            <person name="Saw J.H."/>
            <person name="Yuryev A."/>
            <person name="Kanbe M."/>
            <person name="Hou S."/>
            <person name="Young A.G."/>
            <person name="Aizawa S."/>
            <person name="Alam M."/>
        </authorList>
    </citation>
    <scope>NUCLEOTIDE SEQUENCE [LARGE SCALE GENOMIC DNA]</scope>
    <source>
        <strain evidence="2 3">Lewin</strain>
    </source>
</reference>
<dbReference type="PROSITE" id="PS51257">
    <property type="entry name" value="PROKAR_LIPOPROTEIN"/>
    <property type="match status" value="1"/>
</dbReference>
<dbReference type="RefSeq" id="WP_015694002.1">
    <property type="nucleotide sequence ID" value="NC_016940.1"/>
</dbReference>
<feature type="chain" id="PRO_5003604000" description="Lipoprotein" evidence="1">
    <location>
        <begin position="17"/>
        <end position="120"/>
    </location>
</feature>
<keyword evidence="1" id="KW-0732">Signal</keyword>
<protein>
    <recommendedName>
        <fullName evidence="4">Lipoprotein</fullName>
    </recommendedName>
</protein>
<dbReference type="EMBL" id="CP002831">
    <property type="protein sequence ID" value="AFC26412.1"/>
    <property type="molecule type" value="Genomic_DNA"/>
</dbReference>
<evidence type="ECO:0000313" key="2">
    <source>
        <dbReference type="EMBL" id="AFC26412.1"/>
    </source>
</evidence>
<evidence type="ECO:0000256" key="1">
    <source>
        <dbReference type="SAM" id="SignalP"/>
    </source>
</evidence>
<organism evidence="2 3">
    <name type="scientific">Saprospira grandis (strain Lewin)</name>
    <dbReference type="NCBI Taxonomy" id="984262"/>
    <lineage>
        <taxon>Bacteria</taxon>
        <taxon>Pseudomonadati</taxon>
        <taxon>Bacteroidota</taxon>
        <taxon>Saprospiria</taxon>
        <taxon>Saprospirales</taxon>
        <taxon>Saprospiraceae</taxon>
        <taxon>Saprospira</taxon>
    </lineage>
</organism>
<dbReference type="HOGENOM" id="CLU_2048105_0_0_10"/>
<dbReference type="AlphaFoldDB" id="H6L6Y2"/>
<proteinExistence type="predicted"/>
<keyword evidence="3" id="KW-1185">Reference proteome</keyword>
<dbReference type="STRING" id="984262.SGRA_3691"/>
<feature type="signal peptide" evidence="1">
    <location>
        <begin position="1"/>
        <end position="16"/>
    </location>
</feature>
<accession>H6L6Y2</accession>
<dbReference type="KEGG" id="sgn:SGRA_3691"/>
<evidence type="ECO:0000313" key="3">
    <source>
        <dbReference type="Proteomes" id="UP000007519"/>
    </source>
</evidence>
<gene>
    <name evidence="2" type="ordered locus">SGRA_3691</name>
</gene>
<dbReference type="Proteomes" id="UP000007519">
    <property type="component" value="Chromosome"/>
</dbReference>
<dbReference type="OrthoDB" id="9828041at2"/>
<sequence>MLKKMLLIGLSLTALACHPPKQTQQTNVNEPQAIELEGQYRNRTGVKSKISCYCFQAGELVDQKGEKTYLCWEGEEEAPRSCENIRVWGEYTSKTREEDPNSPCPPGEMRYFSVQKYECY</sequence>
<name>H6L6Y2_SAPGL</name>